<evidence type="ECO:0000313" key="1">
    <source>
        <dbReference type="EMBL" id="JAE27891.1"/>
    </source>
</evidence>
<accession>A0A0A9GZ79</accession>
<reference evidence="1" key="2">
    <citation type="journal article" date="2015" name="Data Brief">
        <title>Shoot transcriptome of the giant reed, Arundo donax.</title>
        <authorList>
            <person name="Barrero R.A."/>
            <person name="Guerrero F.D."/>
            <person name="Moolhuijzen P."/>
            <person name="Goolsby J.A."/>
            <person name="Tidwell J."/>
            <person name="Bellgard S.E."/>
            <person name="Bellgard M.I."/>
        </authorList>
    </citation>
    <scope>NUCLEOTIDE SEQUENCE</scope>
    <source>
        <tissue evidence="1">Shoot tissue taken approximately 20 cm above the soil surface</tissue>
    </source>
</reference>
<protein>
    <submittedName>
        <fullName evidence="1">Uncharacterized protein</fullName>
    </submittedName>
</protein>
<proteinExistence type="predicted"/>
<reference evidence="1" key="1">
    <citation type="submission" date="2014-09" db="EMBL/GenBank/DDBJ databases">
        <authorList>
            <person name="Magalhaes I.L.F."/>
            <person name="Oliveira U."/>
            <person name="Santos F.R."/>
            <person name="Vidigal T.H.D.A."/>
            <person name="Brescovit A.D."/>
            <person name="Santos A.J."/>
        </authorList>
    </citation>
    <scope>NUCLEOTIDE SEQUENCE</scope>
    <source>
        <tissue evidence="1">Shoot tissue taken approximately 20 cm above the soil surface</tissue>
    </source>
</reference>
<sequence>MGEERLEGGGGGGVCRNP</sequence>
<name>A0A0A9GZ79_ARUDO</name>
<dbReference type="EMBL" id="GBRH01170005">
    <property type="protein sequence ID" value="JAE27891.1"/>
    <property type="molecule type" value="Transcribed_RNA"/>
</dbReference>
<organism evidence="1">
    <name type="scientific">Arundo donax</name>
    <name type="common">Giant reed</name>
    <name type="synonym">Donax arundinaceus</name>
    <dbReference type="NCBI Taxonomy" id="35708"/>
    <lineage>
        <taxon>Eukaryota</taxon>
        <taxon>Viridiplantae</taxon>
        <taxon>Streptophyta</taxon>
        <taxon>Embryophyta</taxon>
        <taxon>Tracheophyta</taxon>
        <taxon>Spermatophyta</taxon>
        <taxon>Magnoliopsida</taxon>
        <taxon>Liliopsida</taxon>
        <taxon>Poales</taxon>
        <taxon>Poaceae</taxon>
        <taxon>PACMAD clade</taxon>
        <taxon>Arundinoideae</taxon>
        <taxon>Arundineae</taxon>
        <taxon>Arundo</taxon>
    </lineage>
</organism>
<dbReference type="AlphaFoldDB" id="A0A0A9GZ79"/>